<dbReference type="InterPro" id="IPR027417">
    <property type="entry name" value="P-loop_NTPase"/>
</dbReference>
<dbReference type="PANTHER" id="PTHR19229">
    <property type="entry name" value="ATP-BINDING CASSETTE TRANSPORTER SUBFAMILY A ABCA"/>
    <property type="match status" value="1"/>
</dbReference>
<keyword evidence="6" id="KW-0547">Nucleotide-binding</keyword>
<keyword evidence="3" id="KW-0813">Transport</keyword>
<dbReference type="InterPro" id="IPR003593">
    <property type="entry name" value="AAA+_ATPase"/>
</dbReference>
<feature type="domain" description="ABC transporter" evidence="11">
    <location>
        <begin position="1234"/>
        <end position="1470"/>
    </location>
</feature>
<feature type="transmembrane region" description="Helical" evidence="10">
    <location>
        <begin position="987"/>
        <end position="1007"/>
    </location>
</feature>
<feature type="transmembrane region" description="Helical" evidence="10">
    <location>
        <begin position="872"/>
        <end position="896"/>
    </location>
</feature>
<sequence length="1551" mass="170362">MLKAVNTSVHWASWLFAFTILATINSLGGAITASLLPNVHALESVNFASVFGTLLFLNLALVSASFFLATVCGTFQSTALTLFVILAIMVFSVTPTIRSASTLYGYISAFDISLNTYGMGYGSVSMGAGAFWLYASTQRGKFDYSYNYDPTATNVTTTFNATEALVLCEVPLVSMEQSRDYKTLEERNDVSKDDIFQGCYVVAGSSANTKMKSFVWYLFPQYHFINAWSNILGYTSLPGNSFSFAEASHSPEYLAQLALSNYRGGKGYDPSNSNGTSLFPQGSTIVSEVYYDWTGLYSESTEYTNNCPSGNVSNLCDDYTQCYNPLEGYPSSGSPSFNDCIGYLMVLVVGYSLLAGYVIAVHPMENGAAMKFYNPLNIRCRRREHSTDDREDGVVATNVSKSYGKVDALKPFSLKMKPSEVTALLGHNGAGKSTFVNLLCCAQNATNGDIRIGELSIGSDPQAIRRIIGECKQDDFLWPRLTAREHLELFAGIRGVSAKDMPDTVQRWLDSVDLDDVQHVRVSAYSGGMKRRLSVANSTIGDTRVVCLDEPTTGMDPMSRRFVWRHLSEIKKGRVILLTMHAMEEADLLSDNVAILSHGTLAAYGSPLELKTKHGSSLQFSLICDKKDQQVVETLVKDMFADSLPFINYSSTPGYSTVTVKKVCKDQTDQDGKVDGVPLMSLATFLGWLEHENSTVKEFGISNSSLEEVFLAVTRNAPPSASRNENDDRGCCFPRLCGKKQVPASRADVVGTDTSPATLHSIDHVPRVDISSYSRKLSVFNQTKAILVFNFMRNWSGRPSVGNWITFSLFCAINMLIGFVMATSWPYASFYLLAPICFLSFMLISLIAPIYSDRHNGLFKMMSTQSLLEPAFLLGTWIYSFCVQFIYSFVLLTLFFGSSIFRTASVPNCDTNDIDCGYAKFGGRPVVSPFGRLEVLSGTHDGNIVSVYAHPASGGYVMLLGIIVVFSLTAPGAVLSSAFLPGFKISLIVITIILLGACLSPMIYYVFGYFGGYWTDSDGHMRDCLTNIPLLDDSTTIDTVDSSFVELVGWAIADQALLCTPAKISILPQIGLFQTVALLLYSEIVFYAEPEVYADQFINQLIESGASCSLQNRRCTFEYAKLLYGKNLGFMFVGAIILTILGLMMATLTIYPTTIVIRVKQLFGTLWNCHWQARESVQSEENITEMPEVDMERQRVHEIIQPYLAHQGDLEANDSDPILSTSFMHSHRDELPPVIMHKLRKQFPPLGGAPPKLALKALDLHVPAGEVLGLLGKNGAGKTTALNILAGMHNASSGVALVSGYDVHTELNSVYERLGNCPQFECVWKDQSVQRHLEFYARLKGINDPRAAALNIATAVGLGEPEVYTRLSGALSGGMRRRLSIAVSLLGSPNTLLLDEPTTGLDPSTRNEIWQLLSSFATPERAVVITTHMMLEADVLCSRIAIVARGALKVIGSQQHLKDKYGSGYLLQVNLAQDTEQAIDSLLQFVQKNIHEDAKIVTKQAKTIHLNLPREVSIQKLFTCLHSESATSEALINQFLVSQSSLEDVFLALGE</sequence>
<evidence type="ECO:0000256" key="1">
    <source>
        <dbReference type="ARBA" id="ARBA00004141"/>
    </source>
</evidence>
<evidence type="ECO:0000259" key="11">
    <source>
        <dbReference type="PROSITE" id="PS50893"/>
    </source>
</evidence>
<evidence type="ECO:0000256" key="5">
    <source>
        <dbReference type="ARBA" id="ARBA00022737"/>
    </source>
</evidence>
<evidence type="ECO:0000256" key="10">
    <source>
        <dbReference type="SAM" id="Phobius"/>
    </source>
</evidence>
<dbReference type="CDD" id="cd03263">
    <property type="entry name" value="ABC_subfamily_A"/>
    <property type="match status" value="2"/>
</dbReference>
<keyword evidence="4 10" id="KW-0812">Transmembrane</keyword>
<dbReference type="InterPro" id="IPR026082">
    <property type="entry name" value="ABCA"/>
</dbReference>
<gene>
    <name evidence="12" type="ORF">ACHAWU_001276</name>
</gene>
<keyword evidence="9 10" id="KW-0472">Membrane</keyword>
<evidence type="ECO:0000256" key="8">
    <source>
        <dbReference type="ARBA" id="ARBA00022989"/>
    </source>
</evidence>
<feature type="transmembrane region" description="Helical" evidence="10">
    <location>
        <begin position="48"/>
        <end position="69"/>
    </location>
</feature>
<evidence type="ECO:0000256" key="4">
    <source>
        <dbReference type="ARBA" id="ARBA00022692"/>
    </source>
</evidence>
<feature type="transmembrane region" description="Helical" evidence="10">
    <location>
        <begin position="12"/>
        <end position="36"/>
    </location>
</feature>
<comment type="similarity">
    <text evidence="2">Belongs to the ABC transporter superfamily. ABCA family.</text>
</comment>
<name>A0ABD3MMK8_9STRA</name>
<keyword evidence="8 10" id="KW-1133">Transmembrane helix</keyword>
<dbReference type="InterPro" id="IPR017871">
    <property type="entry name" value="ABC_transporter-like_CS"/>
</dbReference>
<dbReference type="Gene3D" id="3.40.50.300">
    <property type="entry name" value="P-loop containing nucleotide triphosphate hydrolases"/>
    <property type="match status" value="2"/>
</dbReference>
<feature type="transmembrane region" description="Helical" evidence="10">
    <location>
        <begin position="75"/>
        <end position="93"/>
    </location>
</feature>
<evidence type="ECO:0000313" key="12">
    <source>
        <dbReference type="EMBL" id="KAL3761760.1"/>
    </source>
</evidence>
<evidence type="ECO:0000256" key="3">
    <source>
        <dbReference type="ARBA" id="ARBA00022448"/>
    </source>
</evidence>
<dbReference type="FunFam" id="3.40.50.300:FF:000335">
    <property type="entry name" value="ATP binding cassette subfamily A member 5"/>
    <property type="match status" value="2"/>
</dbReference>
<feature type="domain" description="ABC transporter" evidence="11">
    <location>
        <begin position="394"/>
        <end position="623"/>
    </location>
</feature>
<dbReference type="PROSITE" id="PS50893">
    <property type="entry name" value="ABC_TRANSPORTER_2"/>
    <property type="match status" value="2"/>
</dbReference>
<comment type="caution">
    <text evidence="12">The sequence shown here is derived from an EMBL/GenBank/DDBJ whole genome shotgun (WGS) entry which is preliminary data.</text>
</comment>
<reference evidence="12 13" key="1">
    <citation type="submission" date="2024-10" db="EMBL/GenBank/DDBJ databases">
        <title>Updated reference genomes for cyclostephanoid diatoms.</title>
        <authorList>
            <person name="Roberts W.R."/>
            <person name="Alverson A.J."/>
        </authorList>
    </citation>
    <scope>NUCLEOTIDE SEQUENCE [LARGE SCALE GENOMIC DNA]</scope>
    <source>
        <strain evidence="12 13">AJA232-27</strain>
    </source>
</reference>
<keyword evidence="5" id="KW-0677">Repeat</keyword>
<evidence type="ECO:0000256" key="7">
    <source>
        <dbReference type="ARBA" id="ARBA00022840"/>
    </source>
</evidence>
<evidence type="ECO:0000256" key="6">
    <source>
        <dbReference type="ARBA" id="ARBA00022741"/>
    </source>
</evidence>
<comment type="subcellular location">
    <subcellularLocation>
        <location evidence="1">Membrane</location>
        <topology evidence="1">Multi-pass membrane protein</topology>
    </subcellularLocation>
</comment>
<evidence type="ECO:0000313" key="13">
    <source>
        <dbReference type="Proteomes" id="UP001530293"/>
    </source>
</evidence>
<keyword evidence="13" id="KW-1185">Reference proteome</keyword>
<dbReference type="SUPFAM" id="SSF52540">
    <property type="entry name" value="P-loop containing nucleoside triphosphate hydrolases"/>
    <property type="match status" value="2"/>
</dbReference>
<evidence type="ECO:0000256" key="2">
    <source>
        <dbReference type="ARBA" id="ARBA00008869"/>
    </source>
</evidence>
<dbReference type="Pfam" id="PF00005">
    <property type="entry name" value="ABC_tran"/>
    <property type="match status" value="2"/>
</dbReference>
<feature type="transmembrane region" description="Helical" evidence="10">
    <location>
        <begin position="828"/>
        <end position="851"/>
    </location>
</feature>
<dbReference type="GO" id="GO:0005524">
    <property type="term" value="F:ATP binding"/>
    <property type="evidence" value="ECO:0007669"/>
    <property type="project" value="UniProtKB-KW"/>
</dbReference>
<evidence type="ECO:0000256" key="9">
    <source>
        <dbReference type="ARBA" id="ARBA00023136"/>
    </source>
</evidence>
<dbReference type="Proteomes" id="UP001530293">
    <property type="component" value="Unassembled WGS sequence"/>
</dbReference>
<dbReference type="SMART" id="SM00382">
    <property type="entry name" value="AAA"/>
    <property type="match status" value="2"/>
</dbReference>
<keyword evidence="7" id="KW-0067">ATP-binding</keyword>
<feature type="transmembrane region" description="Helical" evidence="10">
    <location>
        <begin position="956"/>
        <end position="980"/>
    </location>
</feature>
<feature type="transmembrane region" description="Helical" evidence="10">
    <location>
        <begin position="1128"/>
        <end position="1151"/>
    </location>
</feature>
<dbReference type="GO" id="GO:0016020">
    <property type="term" value="C:membrane"/>
    <property type="evidence" value="ECO:0007669"/>
    <property type="project" value="UniProtKB-SubCell"/>
</dbReference>
<feature type="transmembrane region" description="Helical" evidence="10">
    <location>
        <begin position="341"/>
        <end position="361"/>
    </location>
</feature>
<dbReference type="InterPro" id="IPR003439">
    <property type="entry name" value="ABC_transporter-like_ATP-bd"/>
</dbReference>
<dbReference type="PROSITE" id="PS00211">
    <property type="entry name" value="ABC_TRANSPORTER_1"/>
    <property type="match status" value="2"/>
</dbReference>
<accession>A0ABD3MMK8</accession>
<protein>
    <recommendedName>
        <fullName evidence="11">ABC transporter domain-containing protein</fullName>
    </recommendedName>
</protein>
<dbReference type="PANTHER" id="PTHR19229:SF36">
    <property type="entry name" value="ATP-BINDING CASSETTE SUB-FAMILY A MEMBER 2"/>
    <property type="match status" value="1"/>
</dbReference>
<proteinExistence type="inferred from homology"/>
<feature type="transmembrane region" description="Helical" evidence="10">
    <location>
        <begin position="801"/>
        <end position="822"/>
    </location>
</feature>
<feature type="transmembrane region" description="Helical" evidence="10">
    <location>
        <begin position="114"/>
        <end position="135"/>
    </location>
</feature>
<organism evidence="12 13">
    <name type="scientific">Discostella pseudostelligera</name>
    <dbReference type="NCBI Taxonomy" id="259834"/>
    <lineage>
        <taxon>Eukaryota</taxon>
        <taxon>Sar</taxon>
        <taxon>Stramenopiles</taxon>
        <taxon>Ochrophyta</taxon>
        <taxon>Bacillariophyta</taxon>
        <taxon>Coscinodiscophyceae</taxon>
        <taxon>Thalassiosirophycidae</taxon>
        <taxon>Stephanodiscales</taxon>
        <taxon>Stephanodiscaceae</taxon>
        <taxon>Discostella</taxon>
    </lineage>
</organism>
<dbReference type="EMBL" id="JALLBG020000147">
    <property type="protein sequence ID" value="KAL3761760.1"/>
    <property type="molecule type" value="Genomic_DNA"/>
</dbReference>